<accession>A0A8H5HI45</accession>
<dbReference type="InterPro" id="IPR000542">
    <property type="entry name" value="Carn_acyl_trans"/>
</dbReference>
<evidence type="ECO:0000313" key="7">
    <source>
        <dbReference type="EMBL" id="KAF5383778.1"/>
    </source>
</evidence>
<dbReference type="Proteomes" id="UP000565441">
    <property type="component" value="Unassembled WGS sequence"/>
</dbReference>
<keyword evidence="2 5" id="KW-0808">Transferase</keyword>
<dbReference type="EMBL" id="JAACJP010000006">
    <property type="protein sequence ID" value="KAF5383778.1"/>
    <property type="molecule type" value="Genomic_DNA"/>
</dbReference>
<organism evidence="7 8">
    <name type="scientific">Tricholomella constricta</name>
    <dbReference type="NCBI Taxonomy" id="117010"/>
    <lineage>
        <taxon>Eukaryota</taxon>
        <taxon>Fungi</taxon>
        <taxon>Dikarya</taxon>
        <taxon>Basidiomycota</taxon>
        <taxon>Agaricomycotina</taxon>
        <taxon>Agaricomycetes</taxon>
        <taxon>Agaricomycetidae</taxon>
        <taxon>Agaricales</taxon>
        <taxon>Tricholomatineae</taxon>
        <taxon>Lyophyllaceae</taxon>
        <taxon>Tricholomella</taxon>
    </lineage>
</organism>
<evidence type="ECO:0000256" key="1">
    <source>
        <dbReference type="ARBA" id="ARBA00005232"/>
    </source>
</evidence>
<name>A0A8H5HI45_9AGAR</name>
<evidence type="ECO:0000313" key="8">
    <source>
        <dbReference type="Proteomes" id="UP000565441"/>
    </source>
</evidence>
<proteinExistence type="inferred from homology"/>
<dbReference type="GO" id="GO:0009437">
    <property type="term" value="P:carnitine metabolic process"/>
    <property type="evidence" value="ECO:0007669"/>
    <property type="project" value="TreeGrafter"/>
</dbReference>
<feature type="domain" description="Choline/carnitine acyltransferase" evidence="6">
    <location>
        <begin position="59"/>
        <end position="628"/>
    </location>
</feature>
<evidence type="ECO:0000256" key="2">
    <source>
        <dbReference type="ARBA" id="ARBA00022679"/>
    </source>
</evidence>
<evidence type="ECO:0000259" key="6">
    <source>
        <dbReference type="Pfam" id="PF00755"/>
    </source>
</evidence>
<dbReference type="Pfam" id="PF00755">
    <property type="entry name" value="Carn_acyltransf"/>
    <property type="match status" value="1"/>
</dbReference>
<dbReference type="GO" id="GO:0005739">
    <property type="term" value="C:mitochondrion"/>
    <property type="evidence" value="ECO:0007669"/>
    <property type="project" value="TreeGrafter"/>
</dbReference>
<dbReference type="PANTHER" id="PTHR22589">
    <property type="entry name" value="CARNITINE O-ACYLTRANSFERASE"/>
    <property type="match status" value="1"/>
</dbReference>
<dbReference type="InterPro" id="IPR042231">
    <property type="entry name" value="Cho/carn_acyl_trans_2"/>
</dbReference>
<dbReference type="InterPro" id="IPR039551">
    <property type="entry name" value="Cho/carn_acyl_trans"/>
</dbReference>
<dbReference type="PROSITE" id="PS00440">
    <property type="entry name" value="ACYLTRANSF_C_2"/>
    <property type="match status" value="1"/>
</dbReference>
<keyword evidence="8" id="KW-1185">Reference proteome</keyword>
<keyword evidence="3 5" id="KW-0012">Acyltransferase</keyword>
<evidence type="ECO:0000256" key="4">
    <source>
        <dbReference type="PIRSR" id="PIRSR600542-1"/>
    </source>
</evidence>
<dbReference type="Gene3D" id="3.30.559.70">
    <property type="entry name" value="Choline/Carnitine o-acyltransferase, domain 2"/>
    <property type="match status" value="1"/>
</dbReference>
<dbReference type="InterPro" id="IPR023213">
    <property type="entry name" value="CAT-like_dom_sf"/>
</dbReference>
<protein>
    <recommendedName>
        <fullName evidence="6">Choline/carnitine acyltransferase domain-containing protein</fullName>
    </recommendedName>
</protein>
<comment type="caution">
    <text evidence="7">The sequence shown here is derived from an EMBL/GenBank/DDBJ whole genome shotgun (WGS) entry which is preliminary data.</text>
</comment>
<dbReference type="Gene3D" id="3.30.559.10">
    <property type="entry name" value="Chloramphenicol acetyltransferase-like domain"/>
    <property type="match status" value="1"/>
</dbReference>
<feature type="active site" description="Proton acceptor" evidence="4">
    <location>
        <position position="362"/>
    </location>
</feature>
<evidence type="ECO:0000256" key="3">
    <source>
        <dbReference type="ARBA" id="ARBA00023315"/>
    </source>
</evidence>
<gene>
    <name evidence="7" type="ORF">D9615_003565</name>
</gene>
<dbReference type="GO" id="GO:0004092">
    <property type="term" value="F:carnitine O-acetyltransferase activity"/>
    <property type="evidence" value="ECO:0007669"/>
    <property type="project" value="TreeGrafter"/>
</dbReference>
<comment type="similarity">
    <text evidence="1 5">Belongs to the carnitine/choline acetyltransferase family.</text>
</comment>
<dbReference type="OrthoDB" id="240216at2759"/>
<evidence type="ECO:0000256" key="5">
    <source>
        <dbReference type="RuleBase" id="RU003801"/>
    </source>
</evidence>
<dbReference type="GO" id="GO:0005777">
    <property type="term" value="C:peroxisome"/>
    <property type="evidence" value="ECO:0007669"/>
    <property type="project" value="TreeGrafter"/>
</dbReference>
<dbReference type="AlphaFoldDB" id="A0A8H5HI45"/>
<sequence length="646" mass="71607">MLARIQGSALCKSGSFLLPRRLTMSTSTSKLMSRPPAWKTTAPSAPVGTVTFASDLPKLPVVDLQETLSRLKQTLLPIAWSDEEYAAVSRKIDQFGAGQGPKLQERLEKRAAETRHWLEGWWDDAGYLGYRDSVVVNVSYYYGFDGQPSHLPQTPAARAAGLARAAMIFRKNLKNGLLKPDATKEGPLCMDTYRWMFDCCRIPGPQGLDWSVSYAKEGDLGDSGHIVVFRNNRVWKLEAARAGRILSTAEIERQIQYIYDHTQQEYPGVGVLTASNRDVWAKDYANLASSQHNTSLLQTIQSAAFVINLEPYSPTTPTEHSRALWHGSVTNGVPIGLRNRWVDKPVQFVVFDNAVAGLMGEHSVMDGTPTVRLCDDILEMLHDPTFDHGAPAASSSLTPTPLDWEITPTITKAIAEADKAAIELIDSQELGFLVTPYGKAAIKNFGVSPDSWAQLIVQLAYHRLIGNEKRLGGTYEAATTRRFDKGRTEAIRVVTSESDAWVASMCNKDARNDERKKLFAAAVKKHVQLAKSAGNGQGVDRHLFGLKKLLKEGEDVPALFTDPVFLRSSYWVLSTSAIFSKHFPVYGWGEVVPDGFGVAYMTGYDDRLQYTITSRKEMPNAKFCEEIARAAEDLYNLHAEPSKSRL</sequence>
<dbReference type="PANTHER" id="PTHR22589:SF103">
    <property type="entry name" value="CARNITINE O-ACETYL-TRANSFERASE, ISOFORM A-RELATED"/>
    <property type="match status" value="1"/>
</dbReference>
<reference evidence="7 8" key="1">
    <citation type="journal article" date="2020" name="ISME J.">
        <title>Uncovering the hidden diversity of litter-decomposition mechanisms in mushroom-forming fungi.</title>
        <authorList>
            <person name="Floudas D."/>
            <person name="Bentzer J."/>
            <person name="Ahren D."/>
            <person name="Johansson T."/>
            <person name="Persson P."/>
            <person name="Tunlid A."/>
        </authorList>
    </citation>
    <scope>NUCLEOTIDE SEQUENCE [LARGE SCALE GENOMIC DNA]</scope>
    <source>
        <strain evidence="7 8">CBS 661.87</strain>
    </source>
</reference>
<dbReference type="SUPFAM" id="SSF52777">
    <property type="entry name" value="CoA-dependent acyltransferases"/>
    <property type="match status" value="2"/>
</dbReference>